<evidence type="ECO:0008006" key="3">
    <source>
        <dbReference type="Google" id="ProtNLM"/>
    </source>
</evidence>
<comment type="caution">
    <text evidence="1">The sequence shown here is derived from an EMBL/GenBank/DDBJ whole genome shotgun (WGS) entry which is preliminary data.</text>
</comment>
<accession>A0ABS4NVI2</accession>
<evidence type="ECO:0000313" key="2">
    <source>
        <dbReference type="Proteomes" id="UP000773462"/>
    </source>
</evidence>
<keyword evidence="2" id="KW-1185">Reference proteome</keyword>
<organism evidence="1 2">
    <name type="scientific">Paenibacillus silagei</name>
    <dbReference type="NCBI Taxonomy" id="1670801"/>
    <lineage>
        <taxon>Bacteria</taxon>
        <taxon>Bacillati</taxon>
        <taxon>Bacillota</taxon>
        <taxon>Bacilli</taxon>
        <taxon>Bacillales</taxon>
        <taxon>Paenibacillaceae</taxon>
        <taxon>Paenibacillus</taxon>
    </lineage>
</organism>
<proteinExistence type="predicted"/>
<dbReference type="RefSeq" id="WP_209876419.1">
    <property type="nucleotide sequence ID" value="NZ_JAGGLV010000015.1"/>
</dbReference>
<gene>
    <name evidence="1" type="ORF">J2Z70_004238</name>
</gene>
<dbReference type="EMBL" id="JAGGLV010000015">
    <property type="protein sequence ID" value="MBP2114077.1"/>
    <property type="molecule type" value="Genomic_DNA"/>
</dbReference>
<dbReference type="Proteomes" id="UP000773462">
    <property type="component" value="Unassembled WGS sequence"/>
</dbReference>
<sequence length="367" mass="42256">MKGNLFTSYYSQLENQITEAFLKVMMYSTSDLTDSFLNFIGLKGEYGVFSYDFQFGNDIQMNVQRAVLIGIAETRTVVGLDKPVKQEDVEGEGRDGIPDGYIYAGKGTLALLFEMKRGGGKLYRSQLNAHKQRFQGIDMDCVEEVILTWKQVLSFFEEQRMIYSTEHRNYLLIEGFLSFCEFHFVGEVNTAVSPERIIARYDMNGYLKSLHEYCIGLSPNSAKSMRDSINYYVKGRSSAFFTVWYGRGYLVLKPQEIVGLQFDLLVAQQFGICCSTPYDYKTQETFIRIDWIQTPEQLEQVKLMIKLAYDSKINKQTFEIQQFIQEYGITINDFSQSRLAKKGISYFEPKTAKVEELRKGILSVLQG</sequence>
<evidence type="ECO:0000313" key="1">
    <source>
        <dbReference type="EMBL" id="MBP2114077.1"/>
    </source>
</evidence>
<protein>
    <recommendedName>
        <fullName evidence="3">Nuclease</fullName>
    </recommendedName>
</protein>
<reference evidence="1 2" key="1">
    <citation type="submission" date="2021-03" db="EMBL/GenBank/DDBJ databases">
        <title>Genomic Encyclopedia of Type Strains, Phase IV (KMG-IV): sequencing the most valuable type-strain genomes for metagenomic binning, comparative biology and taxonomic classification.</title>
        <authorList>
            <person name="Goeker M."/>
        </authorList>
    </citation>
    <scope>NUCLEOTIDE SEQUENCE [LARGE SCALE GENOMIC DNA]</scope>
    <source>
        <strain evidence="1 2">DSM 101953</strain>
    </source>
</reference>
<name>A0ABS4NVI2_9BACL</name>